<evidence type="ECO:0000313" key="3">
    <source>
        <dbReference type="EMBL" id="KAK3400181.1"/>
    </source>
</evidence>
<evidence type="ECO:0000256" key="2">
    <source>
        <dbReference type="SAM" id="MobiDB-lite"/>
    </source>
</evidence>
<gene>
    <name evidence="3" type="ORF">B0T20DRAFT_408092</name>
</gene>
<reference evidence="3" key="1">
    <citation type="journal article" date="2023" name="Mol. Phylogenet. Evol.">
        <title>Genome-scale phylogeny and comparative genomics of the fungal order Sordariales.</title>
        <authorList>
            <person name="Hensen N."/>
            <person name="Bonometti L."/>
            <person name="Westerberg I."/>
            <person name="Brannstrom I.O."/>
            <person name="Guillou S."/>
            <person name="Cros-Aarteil S."/>
            <person name="Calhoun S."/>
            <person name="Haridas S."/>
            <person name="Kuo A."/>
            <person name="Mondo S."/>
            <person name="Pangilinan J."/>
            <person name="Riley R."/>
            <person name="LaButti K."/>
            <person name="Andreopoulos B."/>
            <person name="Lipzen A."/>
            <person name="Chen C."/>
            <person name="Yan M."/>
            <person name="Daum C."/>
            <person name="Ng V."/>
            <person name="Clum A."/>
            <person name="Steindorff A."/>
            <person name="Ohm R.A."/>
            <person name="Martin F."/>
            <person name="Silar P."/>
            <person name="Natvig D.O."/>
            <person name="Lalanne C."/>
            <person name="Gautier V."/>
            <person name="Ament-Velasquez S.L."/>
            <person name="Kruys A."/>
            <person name="Hutchinson M.I."/>
            <person name="Powell A.J."/>
            <person name="Barry K."/>
            <person name="Miller A.N."/>
            <person name="Grigoriev I.V."/>
            <person name="Debuchy R."/>
            <person name="Gladieux P."/>
            <person name="Hiltunen Thoren M."/>
            <person name="Johannesson H."/>
        </authorList>
    </citation>
    <scope>NUCLEOTIDE SEQUENCE</scope>
    <source>
        <strain evidence="3">FGSC 1904</strain>
    </source>
</reference>
<feature type="compositionally biased region" description="Low complexity" evidence="2">
    <location>
        <begin position="1110"/>
        <end position="1119"/>
    </location>
</feature>
<dbReference type="Proteomes" id="UP001281003">
    <property type="component" value="Unassembled WGS sequence"/>
</dbReference>
<reference evidence="3" key="2">
    <citation type="submission" date="2023-07" db="EMBL/GenBank/DDBJ databases">
        <authorList>
            <consortium name="Lawrence Berkeley National Laboratory"/>
            <person name="Haridas S."/>
            <person name="Hensen N."/>
            <person name="Bonometti L."/>
            <person name="Westerberg I."/>
            <person name="Brannstrom I.O."/>
            <person name="Guillou S."/>
            <person name="Cros-Aarteil S."/>
            <person name="Calhoun S."/>
            <person name="Kuo A."/>
            <person name="Mondo S."/>
            <person name="Pangilinan J."/>
            <person name="Riley R."/>
            <person name="LaButti K."/>
            <person name="Andreopoulos B."/>
            <person name="Lipzen A."/>
            <person name="Chen C."/>
            <person name="Yanf M."/>
            <person name="Daum C."/>
            <person name="Ng V."/>
            <person name="Clum A."/>
            <person name="Steindorff A."/>
            <person name="Ohm R."/>
            <person name="Martin F."/>
            <person name="Silar P."/>
            <person name="Natvig D."/>
            <person name="Lalanne C."/>
            <person name="Gautier V."/>
            <person name="Ament-velasquez S.L."/>
            <person name="Kruys A."/>
            <person name="Hutchinson M.I."/>
            <person name="Powell A.J."/>
            <person name="Barry K."/>
            <person name="Miller A.N."/>
            <person name="Grigoriev I.V."/>
            <person name="Debuchy R."/>
            <person name="Gladieux P."/>
            <person name="Thoren M.H."/>
            <person name="Johannesson H."/>
        </authorList>
    </citation>
    <scope>NUCLEOTIDE SEQUENCE</scope>
    <source>
        <strain evidence="3">FGSC 1904</strain>
    </source>
</reference>
<dbReference type="AlphaFoldDB" id="A0AAE0PHT6"/>
<feature type="region of interest" description="Disordered" evidence="2">
    <location>
        <begin position="1"/>
        <end position="99"/>
    </location>
</feature>
<organism evidence="3 4">
    <name type="scientific">Sordaria brevicollis</name>
    <dbReference type="NCBI Taxonomy" id="83679"/>
    <lineage>
        <taxon>Eukaryota</taxon>
        <taxon>Fungi</taxon>
        <taxon>Dikarya</taxon>
        <taxon>Ascomycota</taxon>
        <taxon>Pezizomycotina</taxon>
        <taxon>Sordariomycetes</taxon>
        <taxon>Sordariomycetidae</taxon>
        <taxon>Sordariales</taxon>
        <taxon>Sordariaceae</taxon>
        <taxon>Sordaria</taxon>
    </lineage>
</organism>
<feature type="coiled-coil region" evidence="1">
    <location>
        <begin position="307"/>
        <end position="395"/>
    </location>
</feature>
<feature type="compositionally biased region" description="Polar residues" evidence="2">
    <location>
        <begin position="145"/>
        <end position="167"/>
    </location>
</feature>
<feature type="region of interest" description="Disordered" evidence="2">
    <location>
        <begin position="1091"/>
        <end position="1150"/>
    </location>
</feature>
<feature type="compositionally biased region" description="Basic residues" evidence="2">
    <location>
        <begin position="863"/>
        <end position="873"/>
    </location>
</feature>
<evidence type="ECO:0000313" key="4">
    <source>
        <dbReference type="Proteomes" id="UP001281003"/>
    </source>
</evidence>
<keyword evidence="4" id="KW-1185">Reference proteome</keyword>
<evidence type="ECO:0000256" key="1">
    <source>
        <dbReference type="SAM" id="Coils"/>
    </source>
</evidence>
<feature type="region of interest" description="Disordered" evidence="2">
    <location>
        <begin position="941"/>
        <end position="964"/>
    </location>
</feature>
<comment type="caution">
    <text evidence="3">The sequence shown here is derived from an EMBL/GenBank/DDBJ whole genome shotgun (WGS) entry which is preliminary data.</text>
</comment>
<feature type="region of interest" description="Disordered" evidence="2">
    <location>
        <begin position="214"/>
        <end position="247"/>
    </location>
</feature>
<feature type="compositionally biased region" description="Acidic residues" evidence="2">
    <location>
        <begin position="11"/>
        <end position="32"/>
    </location>
</feature>
<feature type="compositionally biased region" description="Polar residues" evidence="2">
    <location>
        <begin position="214"/>
        <end position="236"/>
    </location>
</feature>
<dbReference type="EMBL" id="JAUTDP010000004">
    <property type="protein sequence ID" value="KAK3400181.1"/>
    <property type="molecule type" value="Genomic_DNA"/>
</dbReference>
<feature type="region of interest" description="Disordered" evidence="2">
    <location>
        <begin position="141"/>
        <end position="168"/>
    </location>
</feature>
<feature type="compositionally biased region" description="Basic and acidic residues" evidence="2">
    <location>
        <begin position="33"/>
        <end position="46"/>
    </location>
</feature>
<name>A0AAE0PHT6_SORBR</name>
<feature type="compositionally biased region" description="Low complexity" evidence="2">
    <location>
        <begin position="49"/>
        <end position="62"/>
    </location>
</feature>
<feature type="region of interest" description="Disordered" evidence="2">
    <location>
        <begin position="852"/>
        <end position="887"/>
    </location>
</feature>
<proteinExistence type="predicted"/>
<feature type="region of interest" description="Disordered" evidence="2">
    <location>
        <begin position="1004"/>
        <end position="1054"/>
    </location>
</feature>
<feature type="compositionally biased region" description="Basic and acidic residues" evidence="2">
    <location>
        <begin position="237"/>
        <end position="247"/>
    </location>
</feature>
<keyword evidence="1" id="KW-0175">Coiled coil</keyword>
<feature type="compositionally biased region" description="Polar residues" evidence="2">
    <location>
        <begin position="89"/>
        <end position="99"/>
    </location>
</feature>
<accession>A0AAE0PHT6</accession>
<protein>
    <submittedName>
        <fullName evidence="3">Uncharacterized protein</fullName>
    </submittedName>
</protein>
<sequence>MPPFDAHCPWDSDDEQTGSDDESTTSENTEVEASDHHEVPYIKIESEDGGLPDSSSDSSSSSDSEDETDGPQVRRAHLLKESLLPKTGNGESEVSTQLQRENLELRNKLSKLQQQIIGVTQDRRDAEAMLEEKIREVDELKEQLRSSSSTSGLARDGSSTGQQTTGKSAALQARVAQYQEQIRQLTEQLEKKEDQYVAQLKELRLNNRLASDASQFLSPSHNSTPLRESSSTGQQANDDKMQETKSDREITRLTALLQAKEKQHQQQLSHLTKQLEKKGDQYIERLRQLRLSANLPPDIHQIKSDLAAEYSAKEKAYVEKIKQLSDEHAAKEDQLKSGLGALSSALHRKESEHQKHINQVKAERQKFQERCTNLQAELENAITTFSKEVSELKSRDPFEPVRKSDPEIQATWKDLTNRIRHFVQTYCLAVIPHVTAQELYKKQLLPGIQTICADPVSILVDPRLSPSILQGLVWEMLWTFVFSKRAEGWAGKTGQDFGEAYERASAHVASLPKDVNWGSTVAALHVWKSRSFAFLKKLRPISPADITALAYFIASLLAPVTAPTAPEQPQHNINFYYHPHHHSHHAQQPHHNYPSLPLLADLKALLTIALSLDETFRLSLANYTITFKDPATSEFRPAMMEIKPIGYTSFNAATSSQRDSFSLNDNCENAKANADRLRVDFFVSPGLLRAGDWREGGDYHQEVMVARMVVVCNADSLLRRSYSTTVAVGPGNGPGTRVNEGVQTQVDLMSKWRLPLPSSPAVGLGQVDATTAGDGHVQAGTGIKSQQAYIRTYQLTPMVTASGHASVELTSHIHNTSSTTYNHKPHNNNNNNDALQPHVLPKDSNDPNHVGYPINNANGTPPAKRKRVLHHGSRQNPGDPVRDSSEEVIQLTDSDSEYLNEPTADTSEVTTRGAKRKRRLQVLRDGVAAIVGATTTTVEASETATSTTAEAAPGTATMSTSTANNETATTETSIIFPNLHNVTSNKPNKTSPLSDLNDDVTASLEKENTASSEGVALLNQPDLSDQPSKPDDPIPLLEPLTREGDNSEDGDLSIHLSDERWREKVFKNDLVVEIPGRGKDRDFAEWQRVSWEGGLESPPSESLDRGILKPTRGGLQPTRGRGRGRPRKDSYRGGGTSRGRGRPRLVRELD</sequence>